<name>A0ABY7EER4_MYAAR</name>
<evidence type="ECO:0000313" key="6">
    <source>
        <dbReference type="Proteomes" id="UP001164746"/>
    </source>
</evidence>
<feature type="signal peptide" evidence="3">
    <location>
        <begin position="1"/>
        <end position="25"/>
    </location>
</feature>
<comment type="caution">
    <text evidence="2">Lacks conserved residue(s) required for the propagation of feature annotation.</text>
</comment>
<feature type="domain" description="SRCR" evidence="4">
    <location>
        <begin position="20"/>
        <end position="137"/>
    </location>
</feature>
<dbReference type="InterPro" id="IPR036772">
    <property type="entry name" value="SRCR-like_dom_sf"/>
</dbReference>
<evidence type="ECO:0000256" key="2">
    <source>
        <dbReference type="PROSITE-ProRule" id="PRU00196"/>
    </source>
</evidence>
<organism evidence="5 6">
    <name type="scientific">Mya arenaria</name>
    <name type="common">Soft-shell clam</name>
    <dbReference type="NCBI Taxonomy" id="6604"/>
    <lineage>
        <taxon>Eukaryota</taxon>
        <taxon>Metazoa</taxon>
        <taxon>Spiralia</taxon>
        <taxon>Lophotrochozoa</taxon>
        <taxon>Mollusca</taxon>
        <taxon>Bivalvia</taxon>
        <taxon>Autobranchia</taxon>
        <taxon>Heteroconchia</taxon>
        <taxon>Euheterodonta</taxon>
        <taxon>Imparidentia</taxon>
        <taxon>Neoheterodontei</taxon>
        <taxon>Myida</taxon>
        <taxon>Myoidea</taxon>
        <taxon>Myidae</taxon>
        <taxon>Mya</taxon>
    </lineage>
</organism>
<sequence>MFYINSSCQLFFCSLTASCFRLLGGALDSEGLLQINVNNTWKNVCLKNDIKLTDSVHGVCLSIDRRSLGATQINEPLIYGNKVDEGGIQMNNLTCQATIDKTDACPKFIICCQEYGKMIGEHLSVCSSNWLETNYCYPGQVVGIRVFLKHNDIQNVRRAWTSSAFRDSCKDNASYSVTTANILNKCLRTIPANSDKVYALIERDYCKWTTEVKCENARTFQLLEEKTASMDDLHCVTVEVQNGTRNFSIAHCSSYLPSICLKQERENTQSLTTTASNAETFVWPLYELMGTIDGDSRAMYVVMYAGHNMGYE</sequence>
<gene>
    <name evidence="5" type="ORF">MAR_021020</name>
</gene>
<dbReference type="Proteomes" id="UP001164746">
    <property type="component" value="Chromosome 5"/>
</dbReference>
<reference evidence="5" key="1">
    <citation type="submission" date="2022-11" db="EMBL/GenBank/DDBJ databases">
        <title>Centuries of genome instability and evolution in soft-shell clam transmissible cancer (bioRxiv).</title>
        <authorList>
            <person name="Hart S.F.M."/>
            <person name="Yonemitsu M.A."/>
            <person name="Giersch R.M."/>
            <person name="Beal B.F."/>
            <person name="Arriagada G."/>
            <person name="Davis B.W."/>
            <person name="Ostrander E.A."/>
            <person name="Goff S.P."/>
            <person name="Metzger M.J."/>
        </authorList>
    </citation>
    <scope>NUCLEOTIDE SEQUENCE</scope>
    <source>
        <strain evidence="5">MELC-2E11</strain>
        <tissue evidence="5">Siphon/mantle</tissue>
    </source>
</reference>
<dbReference type="PROSITE" id="PS50287">
    <property type="entry name" value="SRCR_2"/>
    <property type="match status" value="1"/>
</dbReference>
<evidence type="ECO:0000256" key="3">
    <source>
        <dbReference type="SAM" id="SignalP"/>
    </source>
</evidence>
<evidence type="ECO:0000256" key="1">
    <source>
        <dbReference type="ARBA" id="ARBA00023157"/>
    </source>
</evidence>
<dbReference type="Gene3D" id="3.10.250.10">
    <property type="entry name" value="SRCR-like domain"/>
    <property type="match status" value="1"/>
</dbReference>
<keyword evidence="1" id="KW-1015">Disulfide bond</keyword>
<protein>
    <recommendedName>
        <fullName evidence="4">SRCR domain-containing protein</fullName>
    </recommendedName>
</protein>
<feature type="chain" id="PRO_5045386817" description="SRCR domain-containing protein" evidence="3">
    <location>
        <begin position="26"/>
        <end position="312"/>
    </location>
</feature>
<proteinExistence type="predicted"/>
<accession>A0ABY7EER4</accession>
<evidence type="ECO:0000259" key="4">
    <source>
        <dbReference type="PROSITE" id="PS50287"/>
    </source>
</evidence>
<keyword evidence="6" id="KW-1185">Reference proteome</keyword>
<dbReference type="InterPro" id="IPR001190">
    <property type="entry name" value="SRCR"/>
</dbReference>
<evidence type="ECO:0000313" key="5">
    <source>
        <dbReference type="EMBL" id="WAR05651.1"/>
    </source>
</evidence>
<keyword evidence="3" id="KW-0732">Signal</keyword>
<dbReference type="EMBL" id="CP111016">
    <property type="protein sequence ID" value="WAR05651.1"/>
    <property type="molecule type" value="Genomic_DNA"/>
</dbReference>